<keyword evidence="1" id="KW-0805">Transcription regulation</keyword>
<protein>
    <recommendedName>
        <fullName evidence="4">GntR C-terminal domain-containing protein</fullName>
    </recommendedName>
</protein>
<dbReference type="InterPro" id="IPR011711">
    <property type="entry name" value="GntR_C"/>
</dbReference>
<dbReference type="EMBL" id="BMJV01000006">
    <property type="protein sequence ID" value="GGG79330.1"/>
    <property type="molecule type" value="Genomic_DNA"/>
</dbReference>
<reference evidence="5" key="2">
    <citation type="submission" date="2020-09" db="EMBL/GenBank/DDBJ databases">
        <authorList>
            <person name="Sun Q."/>
            <person name="Zhou Y."/>
        </authorList>
    </citation>
    <scope>NUCLEOTIDE SEQUENCE</scope>
    <source>
        <strain evidence="5">CGMCC 1.15762</strain>
    </source>
</reference>
<dbReference type="GO" id="GO:0003677">
    <property type="term" value="F:DNA binding"/>
    <property type="evidence" value="ECO:0007669"/>
    <property type="project" value="UniProtKB-KW"/>
</dbReference>
<evidence type="ECO:0000256" key="3">
    <source>
        <dbReference type="ARBA" id="ARBA00023163"/>
    </source>
</evidence>
<evidence type="ECO:0000256" key="1">
    <source>
        <dbReference type="ARBA" id="ARBA00023015"/>
    </source>
</evidence>
<evidence type="ECO:0000259" key="4">
    <source>
        <dbReference type="SMART" id="SM00895"/>
    </source>
</evidence>
<gene>
    <name evidence="5" type="ORF">GCM10011415_30630</name>
</gene>
<accession>A0A8J3EI50</accession>
<evidence type="ECO:0000313" key="5">
    <source>
        <dbReference type="EMBL" id="GGG79330.1"/>
    </source>
</evidence>
<proteinExistence type="predicted"/>
<feature type="domain" description="GntR C-terminal" evidence="4">
    <location>
        <begin position="8"/>
        <end position="98"/>
    </location>
</feature>
<reference evidence="5" key="1">
    <citation type="journal article" date="2014" name="Int. J. Syst. Evol. Microbiol.">
        <title>Complete genome sequence of Corynebacterium casei LMG S-19264T (=DSM 44701T), isolated from a smear-ripened cheese.</title>
        <authorList>
            <consortium name="US DOE Joint Genome Institute (JGI-PGF)"/>
            <person name="Walter F."/>
            <person name="Albersmeier A."/>
            <person name="Kalinowski J."/>
            <person name="Ruckert C."/>
        </authorList>
    </citation>
    <scope>NUCLEOTIDE SEQUENCE</scope>
    <source>
        <strain evidence="5">CGMCC 1.15762</strain>
    </source>
</reference>
<dbReference type="AlphaFoldDB" id="A0A8J3EI50"/>
<dbReference type="SMART" id="SM00895">
    <property type="entry name" value="FCD"/>
    <property type="match status" value="1"/>
</dbReference>
<evidence type="ECO:0000313" key="6">
    <source>
        <dbReference type="Proteomes" id="UP000617145"/>
    </source>
</evidence>
<name>A0A8J3EI50_9RHOB</name>
<dbReference type="InterPro" id="IPR008920">
    <property type="entry name" value="TF_FadR/GntR_C"/>
</dbReference>
<dbReference type="Gene3D" id="1.20.120.530">
    <property type="entry name" value="GntR ligand-binding domain-like"/>
    <property type="match status" value="1"/>
</dbReference>
<comment type="caution">
    <text evidence="5">The sequence shown here is derived from an EMBL/GenBank/DDBJ whole genome shotgun (WGS) entry which is preliminary data.</text>
</comment>
<keyword evidence="6" id="KW-1185">Reference proteome</keyword>
<dbReference type="Pfam" id="PF07729">
    <property type="entry name" value="FCD"/>
    <property type="match status" value="1"/>
</dbReference>
<dbReference type="Proteomes" id="UP000617145">
    <property type="component" value="Unassembled WGS sequence"/>
</dbReference>
<organism evidence="5 6">
    <name type="scientific">Salipiger pallidus</name>
    <dbReference type="NCBI Taxonomy" id="1775170"/>
    <lineage>
        <taxon>Bacteria</taxon>
        <taxon>Pseudomonadati</taxon>
        <taxon>Pseudomonadota</taxon>
        <taxon>Alphaproteobacteria</taxon>
        <taxon>Rhodobacterales</taxon>
        <taxon>Roseobacteraceae</taxon>
        <taxon>Salipiger</taxon>
    </lineage>
</organism>
<evidence type="ECO:0000256" key="2">
    <source>
        <dbReference type="ARBA" id="ARBA00023125"/>
    </source>
</evidence>
<sequence length="111" mass="12001">MTLKDVEELFASRLQLEPLAARLAAETGGCDIARLEHFEEMCRNHPSQDIGDQIDYVLGGNRGFHMTITAGAGNGQLCTALTRSKARWAASCRSALATPARGPTLRAATWN</sequence>
<dbReference type="SUPFAM" id="SSF48008">
    <property type="entry name" value="GntR ligand-binding domain-like"/>
    <property type="match status" value="1"/>
</dbReference>
<keyword evidence="2" id="KW-0238">DNA-binding</keyword>
<keyword evidence="3" id="KW-0804">Transcription</keyword>